<accession>A0AAE0FGD8</accession>
<organism evidence="3 4">
    <name type="scientific">Cymbomonas tetramitiformis</name>
    <dbReference type="NCBI Taxonomy" id="36881"/>
    <lineage>
        <taxon>Eukaryota</taxon>
        <taxon>Viridiplantae</taxon>
        <taxon>Chlorophyta</taxon>
        <taxon>Pyramimonadophyceae</taxon>
        <taxon>Pyramimonadales</taxon>
        <taxon>Pyramimonadaceae</taxon>
        <taxon>Cymbomonas</taxon>
    </lineage>
</organism>
<keyword evidence="2" id="KW-0472">Membrane</keyword>
<feature type="compositionally biased region" description="Low complexity" evidence="1">
    <location>
        <begin position="175"/>
        <end position="190"/>
    </location>
</feature>
<feature type="compositionally biased region" description="Polar residues" evidence="1">
    <location>
        <begin position="191"/>
        <end position="200"/>
    </location>
</feature>
<dbReference type="EMBL" id="LGRX02018933">
    <property type="protein sequence ID" value="KAK3259208.1"/>
    <property type="molecule type" value="Genomic_DNA"/>
</dbReference>
<feature type="non-terminal residue" evidence="3">
    <location>
        <position position="261"/>
    </location>
</feature>
<feature type="region of interest" description="Disordered" evidence="1">
    <location>
        <begin position="1"/>
        <end position="23"/>
    </location>
</feature>
<keyword evidence="2" id="KW-1133">Transmembrane helix</keyword>
<proteinExistence type="predicted"/>
<evidence type="ECO:0000313" key="3">
    <source>
        <dbReference type="EMBL" id="KAK3259208.1"/>
    </source>
</evidence>
<evidence type="ECO:0000256" key="1">
    <source>
        <dbReference type="SAM" id="MobiDB-lite"/>
    </source>
</evidence>
<feature type="transmembrane region" description="Helical" evidence="2">
    <location>
        <begin position="54"/>
        <end position="76"/>
    </location>
</feature>
<feature type="compositionally biased region" description="Low complexity" evidence="1">
    <location>
        <begin position="138"/>
        <end position="152"/>
    </location>
</feature>
<evidence type="ECO:0000256" key="2">
    <source>
        <dbReference type="SAM" id="Phobius"/>
    </source>
</evidence>
<reference evidence="3 4" key="1">
    <citation type="journal article" date="2015" name="Genome Biol. Evol.">
        <title>Comparative Genomics of a Bacterivorous Green Alga Reveals Evolutionary Causalities and Consequences of Phago-Mixotrophic Mode of Nutrition.</title>
        <authorList>
            <person name="Burns J.A."/>
            <person name="Paasch A."/>
            <person name="Narechania A."/>
            <person name="Kim E."/>
        </authorList>
    </citation>
    <scope>NUCLEOTIDE SEQUENCE [LARGE SCALE GENOMIC DNA]</scope>
    <source>
        <strain evidence="3 4">PLY_AMNH</strain>
    </source>
</reference>
<gene>
    <name evidence="3" type="ORF">CYMTET_31784</name>
</gene>
<evidence type="ECO:0000313" key="4">
    <source>
        <dbReference type="Proteomes" id="UP001190700"/>
    </source>
</evidence>
<keyword evidence="2" id="KW-0812">Transmembrane</keyword>
<comment type="caution">
    <text evidence="3">The sequence shown here is derived from an EMBL/GenBank/DDBJ whole genome shotgun (WGS) entry which is preliminary data.</text>
</comment>
<feature type="region of interest" description="Disordered" evidence="1">
    <location>
        <begin position="136"/>
        <end position="220"/>
    </location>
</feature>
<keyword evidence="4" id="KW-1185">Reference proteome</keyword>
<sequence length="261" mass="27939">MSSSARSVYPSVPRRNWDPSSVQTTKQGLKGIYKELATGKRSEDEYTLQLRKQAALGCAFICLALGFLVVALLLSFHGEGDFRDYISSLKNSSQADPEQEDSGGAMFVEHMDTSSQIKSNDPSGVGKEFPVLEEKTSAVESASSAQEAGSVSDELSFAAGAPDSSTAEAQPQPQPTTLSSAEDSSSPELSQQAEEANPPSSRELDLTVPTGCLAKGPLSGNHRQAIESKLSRHSPDAPFFTLLTDRDDMTQGSIDCHYLTR</sequence>
<dbReference type="Proteomes" id="UP001190700">
    <property type="component" value="Unassembled WGS sequence"/>
</dbReference>
<dbReference type="AlphaFoldDB" id="A0AAE0FGD8"/>
<name>A0AAE0FGD8_9CHLO</name>
<protein>
    <submittedName>
        <fullName evidence="3">Uncharacterized protein</fullName>
    </submittedName>
</protein>